<accession>A0A061DQI3</accession>
<reference evidence="2 3" key="1">
    <citation type="journal article" date="2013" name="Genome Biol.">
        <title>The genome sequence of the most widely cultivated cacao type and its use to identify candidate genes regulating pod color.</title>
        <authorList>
            <person name="Motamayor J.C."/>
            <person name="Mockaitis K."/>
            <person name="Schmutz J."/>
            <person name="Haiminen N."/>
            <person name="Iii D.L."/>
            <person name="Cornejo O."/>
            <person name="Findley S.D."/>
            <person name="Zheng P."/>
            <person name="Utro F."/>
            <person name="Royaert S."/>
            <person name="Saski C."/>
            <person name="Jenkins J."/>
            <person name="Podicheti R."/>
            <person name="Zhao M."/>
            <person name="Scheffler B.E."/>
            <person name="Stack J.C."/>
            <person name="Feltus F.A."/>
            <person name="Mustiga G.M."/>
            <person name="Amores F."/>
            <person name="Phillips W."/>
            <person name="Marelli J.P."/>
            <person name="May G.D."/>
            <person name="Shapiro H."/>
            <person name="Ma J."/>
            <person name="Bustamante C.D."/>
            <person name="Schnell R.J."/>
            <person name="Main D."/>
            <person name="Gilbert D."/>
            <person name="Parida L."/>
            <person name="Kuhn D.N."/>
        </authorList>
    </citation>
    <scope>NUCLEOTIDE SEQUENCE [LARGE SCALE GENOMIC DNA]</scope>
    <source>
        <strain evidence="3">cv. Matina 1-6</strain>
    </source>
</reference>
<proteinExistence type="predicted"/>
<keyword evidence="1" id="KW-1133">Transmembrane helix</keyword>
<evidence type="ECO:0000313" key="3">
    <source>
        <dbReference type="Proteomes" id="UP000026915"/>
    </source>
</evidence>
<keyword evidence="1" id="KW-0812">Transmembrane</keyword>
<keyword evidence="3" id="KW-1185">Reference proteome</keyword>
<dbReference type="EMBL" id="CM001879">
    <property type="protein sequence ID" value="EOX94990.1"/>
    <property type="molecule type" value="Genomic_DNA"/>
</dbReference>
<feature type="transmembrane region" description="Helical" evidence="1">
    <location>
        <begin position="52"/>
        <end position="71"/>
    </location>
</feature>
<protein>
    <submittedName>
        <fullName evidence="2">Uncharacterized protein</fullName>
    </submittedName>
</protein>
<sequence length="79" mass="9129">MFHFFSDERGEAVMLRTTYFMKGFGLFVIRKSPMDPSEPSLSFLPMMSDSNFANSLLVFLIFLFVLEVNFVQSDSEPLM</sequence>
<evidence type="ECO:0000256" key="1">
    <source>
        <dbReference type="SAM" id="Phobius"/>
    </source>
</evidence>
<dbReference type="Proteomes" id="UP000026915">
    <property type="component" value="Chromosome 1"/>
</dbReference>
<dbReference type="HOGENOM" id="CLU_2610818_0_0_1"/>
<keyword evidence="1" id="KW-0472">Membrane</keyword>
<gene>
    <name evidence="2" type="ORF">TCM_004568</name>
</gene>
<dbReference type="AlphaFoldDB" id="A0A061DQI3"/>
<evidence type="ECO:0000313" key="2">
    <source>
        <dbReference type="EMBL" id="EOX94990.1"/>
    </source>
</evidence>
<dbReference type="InParanoid" id="A0A061DQI3"/>
<name>A0A061DQI3_THECC</name>
<dbReference type="Gramene" id="EOX94990">
    <property type="protein sequence ID" value="EOX94990"/>
    <property type="gene ID" value="TCM_004568"/>
</dbReference>
<organism evidence="2 3">
    <name type="scientific">Theobroma cacao</name>
    <name type="common">Cacao</name>
    <name type="synonym">Cocoa</name>
    <dbReference type="NCBI Taxonomy" id="3641"/>
    <lineage>
        <taxon>Eukaryota</taxon>
        <taxon>Viridiplantae</taxon>
        <taxon>Streptophyta</taxon>
        <taxon>Embryophyta</taxon>
        <taxon>Tracheophyta</taxon>
        <taxon>Spermatophyta</taxon>
        <taxon>Magnoliopsida</taxon>
        <taxon>eudicotyledons</taxon>
        <taxon>Gunneridae</taxon>
        <taxon>Pentapetalae</taxon>
        <taxon>rosids</taxon>
        <taxon>malvids</taxon>
        <taxon>Malvales</taxon>
        <taxon>Malvaceae</taxon>
        <taxon>Byttnerioideae</taxon>
        <taxon>Theobroma</taxon>
    </lineage>
</organism>